<dbReference type="Pfam" id="PF05209">
    <property type="entry name" value="MinC_N"/>
    <property type="match status" value="1"/>
</dbReference>
<sequence length="204" mass="21514">MAETVVFKGTKGGLRLLFDETEDFAVVLQQLAAKLEQAAAFFTAGASIAVPAAATFMPEQRQQLRDLLARYGLIMAEPDELAPTKREEAPLPAGQDKPSVLVIGKTLRGGQKVEYEGAIIVAGDVNPGAVVIAGGDITVLGACRGVAHAGAYGNRQATITADRLMATQLRIADLIARAPDQLEEPQCPERARIVGEAVIIEPAN</sequence>
<evidence type="ECO:0000256" key="1">
    <source>
        <dbReference type="ARBA" id="ARBA00006291"/>
    </source>
</evidence>
<dbReference type="GO" id="GO:0051302">
    <property type="term" value="P:regulation of cell division"/>
    <property type="evidence" value="ECO:0007669"/>
    <property type="project" value="InterPro"/>
</dbReference>
<keyword evidence="11" id="KW-1185">Reference proteome</keyword>
<evidence type="ECO:0000256" key="7">
    <source>
        <dbReference type="HAMAP-Rule" id="MF_00267"/>
    </source>
</evidence>
<dbReference type="STRING" id="1123285.SAMN05660235_00820"/>
<evidence type="ECO:0000313" key="10">
    <source>
        <dbReference type="EMBL" id="SDF21271.1"/>
    </source>
</evidence>
<keyword evidence="2 7" id="KW-0132">Cell division</keyword>
<evidence type="ECO:0000256" key="2">
    <source>
        <dbReference type="ARBA" id="ARBA00022618"/>
    </source>
</evidence>
<dbReference type="EMBL" id="FNBU01000004">
    <property type="protein sequence ID" value="SDF21271.1"/>
    <property type="molecule type" value="Genomic_DNA"/>
</dbReference>
<dbReference type="PANTHER" id="PTHR34108">
    <property type="entry name" value="SEPTUM SITE-DETERMINING PROTEIN MINC"/>
    <property type="match status" value="1"/>
</dbReference>
<evidence type="ECO:0000256" key="6">
    <source>
        <dbReference type="ARBA" id="ARBA00046874"/>
    </source>
</evidence>
<dbReference type="InterPro" id="IPR013033">
    <property type="entry name" value="MinC"/>
</dbReference>
<comment type="similarity">
    <text evidence="1 7">Belongs to the MinC family.</text>
</comment>
<protein>
    <recommendedName>
        <fullName evidence="7">Probable septum site-determining protein MinC</fullName>
    </recommendedName>
</protein>
<keyword evidence="3 7" id="KW-0717">Septation</keyword>
<accession>A0A1G7J8M7</accession>
<evidence type="ECO:0000313" key="11">
    <source>
        <dbReference type="Proteomes" id="UP000243333"/>
    </source>
</evidence>
<dbReference type="GO" id="GO:0000917">
    <property type="term" value="P:division septum assembly"/>
    <property type="evidence" value="ECO:0007669"/>
    <property type="project" value="UniProtKB-KW"/>
</dbReference>
<evidence type="ECO:0000256" key="3">
    <source>
        <dbReference type="ARBA" id="ARBA00023210"/>
    </source>
</evidence>
<dbReference type="InterPro" id="IPR005526">
    <property type="entry name" value="Septum_form_inhib_MinC_C"/>
</dbReference>
<feature type="domain" description="Septum formation inhibitor MinC C-terminal" evidence="8">
    <location>
        <begin position="103"/>
        <end position="200"/>
    </location>
</feature>
<organism evidence="10 11">
    <name type="scientific">Sporolituus thermophilus DSM 23256</name>
    <dbReference type="NCBI Taxonomy" id="1123285"/>
    <lineage>
        <taxon>Bacteria</taxon>
        <taxon>Bacillati</taxon>
        <taxon>Bacillota</taxon>
        <taxon>Negativicutes</taxon>
        <taxon>Selenomonadales</taxon>
        <taxon>Sporomusaceae</taxon>
        <taxon>Sporolituus</taxon>
    </lineage>
</organism>
<dbReference type="PANTHER" id="PTHR34108:SF1">
    <property type="entry name" value="SEPTUM SITE-DETERMINING PROTEIN MINC"/>
    <property type="match status" value="1"/>
</dbReference>
<dbReference type="Proteomes" id="UP000243333">
    <property type="component" value="Unassembled WGS sequence"/>
</dbReference>
<dbReference type="GO" id="GO:0000902">
    <property type="term" value="P:cell morphogenesis"/>
    <property type="evidence" value="ECO:0007669"/>
    <property type="project" value="InterPro"/>
</dbReference>
<dbReference type="OrthoDB" id="9790810at2"/>
<evidence type="ECO:0000256" key="4">
    <source>
        <dbReference type="ARBA" id="ARBA00023306"/>
    </source>
</evidence>
<evidence type="ECO:0000259" key="8">
    <source>
        <dbReference type="Pfam" id="PF03775"/>
    </source>
</evidence>
<evidence type="ECO:0000259" key="9">
    <source>
        <dbReference type="Pfam" id="PF05209"/>
    </source>
</evidence>
<keyword evidence="4 7" id="KW-0131">Cell cycle</keyword>
<dbReference type="AlphaFoldDB" id="A0A1G7J8M7"/>
<proteinExistence type="inferred from homology"/>
<comment type="subunit">
    <text evidence="6 7">Interacts with MinD and FtsZ.</text>
</comment>
<dbReference type="RefSeq" id="WP_093688358.1">
    <property type="nucleotide sequence ID" value="NZ_FNBU01000004.1"/>
</dbReference>
<evidence type="ECO:0000256" key="5">
    <source>
        <dbReference type="ARBA" id="ARBA00025606"/>
    </source>
</evidence>
<dbReference type="InterPro" id="IPR016098">
    <property type="entry name" value="CAP/MinC_C"/>
</dbReference>
<dbReference type="InterPro" id="IPR036145">
    <property type="entry name" value="MinC_C_sf"/>
</dbReference>
<reference evidence="11" key="1">
    <citation type="submission" date="2016-10" db="EMBL/GenBank/DDBJ databases">
        <authorList>
            <person name="Varghese N."/>
            <person name="Submissions S."/>
        </authorList>
    </citation>
    <scope>NUCLEOTIDE SEQUENCE [LARGE SCALE GENOMIC DNA]</scope>
    <source>
        <strain evidence="11">DSM 23256</strain>
    </source>
</reference>
<dbReference type="InterPro" id="IPR007874">
    <property type="entry name" value="MinC_N"/>
</dbReference>
<dbReference type="SUPFAM" id="SSF63848">
    <property type="entry name" value="Cell-division inhibitor MinC, C-terminal domain"/>
    <property type="match status" value="1"/>
</dbReference>
<dbReference type="Pfam" id="PF03775">
    <property type="entry name" value="MinC_C"/>
    <property type="match status" value="1"/>
</dbReference>
<dbReference type="Gene3D" id="3.30.160.540">
    <property type="match status" value="1"/>
</dbReference>
<dbReference type="HAMAP" id="MF_00267">
    <property type="entry name" value="MinC"/>
    <property type="match status" value="1"/>
</dbReference>
<dbReference type="GO" id="GO:1901891">
    <property type="term" value="P:regulation of cell septum assembly"/>
    <property type="evidence" value="ECO:0007669"/>
    <property type="project" value="InterPro"/>
</dbReference>
<feature type="domain" description="Septum formation inhibitor MinC N-terminal" evidence="9">
    <location>
        <begin position="5"/>
        <end position="74"/>
    </location>
</feature>
<comment type="function">
    <text evidence="5 7">Cell division inhibitor that blocks the formation of polar Z ring septums. Rapidly oscillates between the poles of the cell to destabilize FtsZ filaments that have formed before they mature into polar Z rings. Prevents FtsZ polymerization.</text>
</comment>
<name>A0A1G7J8M7_9FIRM</name>
<dbReference type="Gene3D" id="2.160.20.70">
    <property type="match status" value="1"/>
</dbReference>
<gene>
    <name evidence="7" type="primary">minC</name>
    <name evidence="10" type="ORF">SAMN05660235_00820</name>
</gene>